<dbReference type="GO" id="GO:0003697">
    <property type="term" value="F:single-stranded DNA binding"/>
    <property type="evidence" value="ECO:0007669"/>
    <property type="project" value="UniProtKB-UniRule"/>
</dbReference>
<evidence type="ECO:0000313" key="17">
    <source>
        <dbReference type="EMBL" id="MBB4072112.1"/>
    </source>
</evidence>
<dbReference type="Proteomes" id="UP000571183">
    <property type="component" value="Unassembled WGS sequence"/>
</dbReference>
<dbReference type="NCBIfam" id="TIGR00611">
    <property type="entry name" value="recf"/>
    <property type="match status" value="1"/>
</dbReference>
<comment type="subcellular location">
    <subcellularLocation>
        <location evidence="1 13 14">Cytoplasm</location>
    </subcellularLocation>
</comment>
<reference evidence="17" key="1">
    <citation type="submission" date="2020-08" db="EMBL/GenBank/DDBJ databases">
        <title>Sequencing the genomes of 1000 actinobacteria strains.</title>
        <authorList>
            <person name="Klenk H.-P."/>
        </authorList>
    </citation>
    <scope>NUCLEOTIDE SEQUENCE [LARGE SCALE GENOMIC DNA]</scope>
    <source>
        <strain evidence="17">DSM 27064</strain>
    </source>
</reference>
<comment type="function">
    <text evidence="12 13 14">The RecF protein is involved in DNA metabolism; it is required for DNA replication and normal SOS inducibility. RecF binds preferentially to single-stranded, linear DNA. It also seems to bind ATP.</text>
</comment>
<keyword evidence="7 13" id="KW-0227">DNA damage</keyword>
<evidence type="ECO:0000256" key="15">
    <source>
        <dbReference type="SAM" id="MobiDB-lite"/>
    </source>
</evidence>
<evidence type="ECO:0000256" key="9">
    <source>
        <dbReference type="ARBA" id="ARBA00023125"/>
    </source>
</evidence>
<keyword evidence="11 13" id="KW-0742">SOS response</keyword>
<evidence type="ECO:0000256" key="13">
    <source>
        <dbReference type="HAMAP-Rule" id="MF_00365"/>
    </source>
</evidence>
<evidence type="ECO:0000256" key="10">
    <source>
        <dbReference type="ARBA" id="ARBA00023204"/>
    </source>
</evidence>
<dbReference type="InterPro" id="IPR042174">
    <property type="entry name" value="RecF_2"/>
</dbReference>
<evidence type="ECO:0000256" key="6">
    <source>
        <dbReference type="ARBA" id="ARBA00022741"/>
    </source>
</evidence>
<dbReference type="PROSITE" id="PS00617">
    <property type="entry name" value="RECF_1"/>
    <property type="match status" value="1"/>
</dbReference>
<keyword evidence="9 13" id="KW-0238">DNA-binding</keyword>
<dbReference type="InterPro" id="IPR001238">
    <property type="entry name" value="DNA-binding_RecF"/>
</dbReference>
<dbReference type="InterPro" id="IPR018078">
    <property type="entry name" value="DNA-binding_RecF_CS"/>
</dbReference>
<gene>
    <name evidence="13" type="primary">recF</name>
    <name evidence="17" type="ORF">F5897_001438</name>
</gene>
<evidence type="ECO:0000313" key="18">
    <source>
        <dbReference type="Proteomes" id="UP000571183"/>
    </source>
</evidence>
<evidence type="ECO:0000256" key="12">
    <source>
        <dbReference type="ARBA" id="ARBA00025401"/>
    </source>
</evidence>
<dbReference type="GO" id="GO:0006260">
    <property type="term" value="P:DNA replication"/>
    <property type="evidence" value="ECO:0007669"/>
    <property type="project" value="UniProtKB-UniRule"/>
</dbReference>
<comment type="caution">
    <text evidence="17">The sequence shown here is derived from an EMBL/GenBank/DDBJ whole genome shotgun (WGS) entry which is preliminary data.</text>
</comment>
<keyword evidence="18" id="KW-1185">Reference proteome</keyword>
<evidence type="ECO:0000256" key="14">
    <source>
        <dbReference type="RuleBase" id="RU000578"/>
    </source>
</evidence>
<dbReference type="PANTHER" id="PTHR32182:SF0">
    <property type="entry name" value="DNA REPLICATION AND REPAIR PROTEIN RECF"/>
    <property type="match status" value="1"/>
</dbReference>
<evidence type="ECO:0000256" key="11">
    <source>
        <dbReference type="ARBA" id="ARBA00023236"/>
    </source>
</evidence>
<dbReference type="Gene3D" id="1.20.1050.90">
    <property type="entry name" value="RecF/RecN/SMC, N-terminal domain"/>
    <property type="match status" value="1"/>
</dbReference>
<dbReference type="Gene3D" id="3.40.50.300">
    <property type="entry name" value="P-loop containing nucleotide triphosphate hydrolases"/>
    <property type="match status" value="1"/>
</dbReference>
<evidence type="ECO:0000256" key="5">
    <source>
        <dbReference type="ARBA" id="ARBA00022705"/>
    </source>
</evidence>
<sequence>MHVKHLSLLNFRNYPKLELDFKAGKVLVLGRNGQGKTNLVEAIAYFDSLSSHRVSSDAPLFLQGNDTAVARLQVTHQNTSPTLELEFRSRQAKKAQINGNPVKLRELTRWFTAVLFAPEDLQIVRGEPSSRRTFLDGAIVTRNPYFAAVYKEYDRVLKQRTALLKSLRGAYKQPGVSETLEFWNQQLIDTGTRIMAERRLLVDQLQPRLEQAYQKLVAADHRPQLSLKESAATGAAQYLPVAENVSRETSPHLTPQSRENLTAEFIAQLRRSERKEFERGMTLVGPHRDDLEISLNALPVKGYASHGESWSVALGLKLAFADLLRDELAPEDPVLILDDVFAELDAARRARLMSSVADYQQVIVTAAVAEDIPTTTEWEIHVIRSGEVLQTGRSSDPAEFFAGVIKNDEMRRKVIQHAVKQDQQSQLPLSQSEDDEEQQVRFEPILGERNAAE</sequence>
<comment type="similarity">
    <text evidence="2 13 14">Belongs to the RecF family.</text>
</comment>
<dbReference type="HAMAP" id="MF_00365">
    <property type="entry name" value="RecF"/>
    <property type="match status" value="1"/>
</dbReference>
<keyword evidence="5 13" id="KW-0235">DNA replication</keyword>
<keyword evidence="6 13" id="KW-0547">Nucleotide-binding</keyword>
<proteinExistence type="inferred from homology"/>
<dbReference type="AlphaFoldDB" id="A0A840DKV9"/>
<dbReference type="GO" id="GO:0000731">
    <property type="term" value="P:DNA synthesis involved in DNA repair"/>
    <property type="evidence" value="ECO:0007669"/>
    <property type="project" value="TreeGrafter"/>
</dbReference>
<dbReference type="SUPFAM" id="SSF52540">
    <property type="entry name" value="P-loop containing nucleoside triphosphate hydrolases"/>
    <property type="match status" value="1"/>
</dbReference>
<evidence type="ECO:0000256" key="4">
    <source>
        <dbReference type="ARBA" id="ARBA00022490"/>
    </source>
</evidence>
<dbReference type="RefSeq" id="WP_183305016.1">
    <property type="nucleotide sequence ID" value="NZ_JACIFD010000015.1"/>
</dbReference>
<dbReference type="InterPro" id="IPR003395">
    <property type="entry name" value="RecF/RecN/SMC_N"/>
</dbReference>
<evidence type="ECO:0000256" key="1">
    <source>
        <dbReference type="ARBA" id="ARBA00004496"/>
    </source>
</evidence>
<feature type="binding site" evidence="13">
    <location>
        <begin position="30"/>
        <end position="37"/>
    </location>
    <ligand>
        <name>ATP</name>
        <dbReference type="ChEBI" id="CHEBI:30616"/>
    </ligand>
</feature>
<dbReference type="GO" id="GO:0005737">
    <property type="term" value="C:cytoplasm"/>
    <property type="evidence" value="ECO:0007669"/>
    <property type="project" value="UniProtKB-SubCell"/>
</dbReference>
<keyword evidence="8 13" id="KW-0067">ATP-binding</keyword>
<dbReference type="EMBL" id="JACIFD010000015">
    <property type="protein sequence ID" value="MBB4072112.1"/>
    <property type="molecule type" value="Genomic_DNA"/>
</dbReference>
<keyword evidence="4 13" id="KW-0963">Cytoplasm</keyword>
<keyword evidence="10 13" id="KW-0234">DNA repair</keyword>
<evidence type="ECO:0000256" key="2">
    <source>
        <dbReference type="ARBA" id="ARBA00008016"/>
    </source>
</evidence>
<evidence type="ECO:0000259" key="16">
    <source>
        <dbReference type="Pfam" id="PF02463"/>
    </source>
</evidence>
<feature type="domain" description="RecF/RecN/SMC N-terminal" evidence="16">
    <location>
        <begin position="3"/>
        <end position="368"/>
    </location>
</feature>
<dbReference type="PROSITE" id="PS00618">
    <property type="entry name" value="RECF_2"/>
    <property type="match status" value="1"/>
</dbReference>
<dbReference type="GO" id="GO:0006302">
    <property type="term" value="P:double-strand break repair"/>
    <property type="evidence" value="ECO:0007669"/>
    <property type="project" value="TreeGrafter"/>
</dbReference>
<dbReference type="GO" id="GO:0005524">
    <property type="term" value="F:ATP binding"/>
    <property type="evidence" value="ECO:0007669"/>
    <property type="project" value="UniProtKB-UniRule"/>
</dbReference>
<evidence type="ECO:0000256" key="7">
    <source>
        <dbReference type="ARBA" id="ARBA00022763"/>
    </source>
</evidence>
<dbReference type="GO" id="GO:0009432">
    <property type="term" value="P:SOS response"/>
    <property type="evidence" value="ECO:0007669"/>
    <property type="project" value="UniProtKB-UniRule"/>
</dbReference>
<accession>A0A840DKV9</accession>
<evidence type="ECO:0000256" key="3">
    <source>
        <dbReference type="ARBA" id="ARBA00020170"/>
    </source>
</evidence>
<feature type="region of interest" description="Disordered" evidence="15">
    <location>
        <begin position="421"/>
        <end position="453"/>
    </location>
</feature>
<feature type="compositionally biased region" description="Low complexity" evidence="15">
    <location>
        <begin position="421"/>
        <end position="431"/>
    </location>
</feature>
<name>A0A840DKV9_9MICO</name>
<organism evidence="17 18">
    <name type="scientific">Canibacter oris</name>
    <dbReference type="NCBI Taxonomy" id="1365628"/>
    <lineage>
        <taxon>Bacteria</taxon>
        <taxon>Bacillati</taxon>
        <taxon>Actinomycetota</taxon>
        <taxon>Actinomycetes</taxon>
        <taxon>Micrococcales</taxon>
        <taxon>Microbacteriaceae</taxon>
        <taxon>Canibacter</taxon>
    </lineage>
</organism>
<dbReference type="InterPro" id="IPR027417">
    <property type="entry name" value="P-loop_NTPase"/>
</dbReference>
<dbReference type="PANTHER" id="PTHR32182">
    <property type="entry name" value="DNA REPLICATION AND REPAIR PROTEIN RECF"/>
    <property type="match status" value="1"/>
</dbReference>
<evidence type="ECO:0000256" key="8">
    <source>
        <dbReference type="ARBA" id="ARBA00022840"/>
    </source>
</evidence>
<protein>
    <recommendedName>
        <fullName evidence="3 13">DNA replication and repair protein RecF</fullName>
    </recommendedName>
</protein>
<dbReference type="Pfam" id="PF02463">
    <property type="entry name" value="SMC_N"/>
    <property type="match status" value="1"/>
</dbReference>